<gene>
    <name evidence="9" type="ORF">Csp1_25050</name>
</gene>
<dbReference type="Gene3D" id="1.20.144.10">
    <property type="entry name" value="Phosphatidic acid phosphatase type 2/haloperoxidase"/>
    <property type="match status" value="1"/>
</dbReference>
<dbReference type="CDD" id="cd01610">
    <property type="entry name" value="PAP2_like"/>
    <property type="match status" value="1"/>
</dbReference>
<dbReference type="InterPro" id="IPR036938">
    <property type="entry name" value="PAP2/HPO_sf"/>
</dbReference>
<dbReference type="RefSeq" id="WP_110482225.1">
    <property type="nucleotide sequence ID" value="NZ_CP024988.1"/>
</dbReference>
<comment type="subcellular location">
    <subcellularLocation>
        <location evidence="1">Cell membrane</location>
        <topology evidence="1">Multi-pass membrane protein</topology>
    </subcellularLocation>
</comment>
<sequence>MSSREDDLLAAFQDAVVRTPAGPAVRTVARGLSYFGEHSLGWCALAAVGAFSARDSRDRRTGRDAWIALGAAAFTAHAASVVLKRVVRRRRPHDPRITVGVGTPSSLSFPSSHVTSTTAALAALSRITGSTVPLAGVPVMMASRLALGVHYPTDVAAGAVLGALTEQAVHRFMTDRAGSRRAGTDRAESKENGR</sequence>
<dbReference type="Pfam" id="PF01569">
    <property type="entry name" value="PAP2"/>
    <property type="match status" value="1"/>
</dbReference>
<feature type="domain" description="Phosphatidic acid phosphatase type 2/haloperoxidase" evidence="8">
    <location>
        <begin position="68"/>
        <end position="170"/>
    </location>
</feature>
<dbReference type="InterPro" id="IPR000326">
    <property type="entry name" value="PAP2/HPO"/>
</dbReference>
<dbReference type="STRING" id="1737425.GCA_900049755_01390"/>
<evidence type="ECO:0000256" key="5">
    <source>
        <dbReference type="ARBA" id="ARBA00022989"/>
    </source>
</evidence>
<accession>A0A2Z3Z0X1</accession>
<dbReference type="EC" id="3.1.3.-" evidence="9"/>
<dbReference type="GO" id="GO:0005886">
    <property type="term" value="C:plasma membrane"/>
    <property type="evidence" value="ECO:0007669"/>
    <property type="project" value="UniProtKB-SubCell"/>
</dbReference>
<protein>
    <submittedName>
        <fullName evidence="9">Decaprenylphosphoryl-5-phosphoribose phosphatase</fullName>
        <ecNumber evidence="9">3.1.3.-</ecNumber>
    </submittedName>
</protein>
<dbReference type="AlphaFoldDB" id="A0A2Z3Z0X1"/>
<dbReference type="SUPFAM" id="SSF48317">
    <property type="entry name" value="Acid phosphatase/Vanadium-dependent haloperoxidase"/>
    <property type="match status" value="1"/>
</dbReference>
<dbReference type="GO" id="GO:0016787">
    <property type="term" value="F:hydrolase activity"/>
    <property type="evidence" value="ECO:0007669"/>
    <property type="project" value="UniProtKB-KW"/>
</dbReference>
<proteinExistence type="predicted"/>
<keyword evidence="6" id="KW-0472">Membrane</keyword>
<keyword evidence="5" id="KW-1133">Transmembrane helix</keyword>
<keyword evidence="10" id="KW-1185">Reference proteome</keyword>
<keyword evidence="4 9" id="KW-0378">Hydrolase</keyword>
<evidence type="ECO:0000313" key="9">
    <source>
        <dbReference type="EMBL" id="AWT27253.1"/>
    </source>
</evidence>
<name>A0A2Z3Z0X1_9CORY</name>
<dbReference type="OrthoDB" id="4333485at2"/>
<dbReference type="SMART" id="SM00014">
    <property type="entry name" value="acidPPc"/>
    <property type="match status" value="1"/>
</dbReference>
<evidence type="ECO:0000313" key="10">
    <source>
        <dbReference type="Proteomes" id="UP000247696"/>
    </source>
</evidence>
<dbReference type="PANTHER" id="PTHR14969:SF62">
    <property type="entry name" value="DECAPRENYLPHOSPHORYL-5-PHOSPHORIBOSE PHOSPHATASE RV3807C-RELATED"/>
    <property type="match status" value="1"/>
</dbReference>
<reference evidence="10" key="1">
    <citation type="submission" date="2017-11" db="EMBL/GenBank/DDBJ databases">
        <title>Otitis media/interna in a cat caused by the recently described species Corynebacterium provencense.</title>
        <authorList>
            <person name="Kittl S."/>
            <person name="Brodard I."/>
            <person name="Rychener L."/>
            <person name="Jores J."/>
            <person name="Roosje P."/>
            <person name="Gobeli Brawand S."/>
        </authorList>
    </citation>
    <scope>NUCLEOTIDE SEQUENCE [LARGE SCALE GENOMIC DNA]</scope>
    <source>
        <strain evidence="10">17KM38</strain>
    </source>
</reference>
<evidence type="ECO:0000256" key="4">
    <source>
        <dbReference type="ARBA" id="ARBA00022801"/>
    </source>
</evidence>
<dbReference type="KEGG" id="cpre:Csp1_25050"/>
<keyword evidence="2" id="KW-1003">Cell membrane</keyword>
<dbReference type="PANTHER" id="PTHR14969">
    <property type="entry name" value="SPHINGOSINE-1-PHOSPHATE PHOSPHOHYDROLASE"/>
    <property type="match status" value="1"/>
</dbReference>
<evidence type="ECO:0000256" key="7">
    <source>
        <dbReference type="SAM" id="MobiDB-lite"/>
    </source>
</evidence>
<evidence type="ECO:0000259" key="8">
    <source>
        <dbReference type="SMART" id="SM00014"/>
    </source>
</evidence>
<organism evidence="9 10">
    <name type="scientific">Corynebacterium provencense</name>
    <dbReference type="NCBI Taxonomy" id="1737425"/>
    <lineage>
        <taxon>Bacteria</taxon>
        <taxon>Bacillati</taxon>
        <taxon>Actinomycetota</taxon>
        <taxon>Actinomycetes</taxon>
        <taxon>Mycobacteriales</taxon>
        <taxon>Corynebacteriaceae</taxon>
        <taxon>Corynebacterium</taxon>
    </lineage>
</organism>
<evidence type="ECO:0000256" key="2">
    <source>
        <dbReference type="ARBA" id="ARBA00022475"/>
    </source>
</evidence>
<dbReference type="Proteomes" id="UP000247696">
    <property type="component" value="Chromosome"/>
</dbReference>
<feature type="region of interest" description="Disordered" evidence="7">
    <location>
        <begin position="175"/>
        <end position="194"/>
    </location>
</feature>
<evidence type="ECO:0000256" key="1">
    <source>
        <dbReference type="ARBA" id="ARBA00004651"/>
    </source>
</evidence>
<evidence type="ECO:0000256" key="6">
    <source>
        <dbReference type="ARBA" id="ARBA00023136"/>
    </source>
</evidence>
<evidence type="ECO:0000256" key="3">
    <source>
        <dbReference type="ARBA" id="ARBA00022692"/>
    </source>
</evidence>
<keyword evidence="3" id="KW-0812">Transmembrane</keyword>
<dbReference type="EMBL" id="CP024988">
    <property type="protein sequence ID" value="AWT27253.1"/>
    <property type="molecule type" value="Genomic_DNA"/>
</dbReference>